<evidence type="ECO:0000313" key="1">
    <source>
        <dbReference type="EMBL" id="TFY73085.1"/>
    </source>
</evidence>
<dbReference type="OrthoDB" id="66881at2759"/>
<evidence type="ECO:0000313" key="2">
    <source>
        <dbReference type="Proteomes" id="UP000298061"/>
    </source>
</evidence>
<sequence length="79" mass="9077">MPHSGHFHIGIYTRILLLFLLDESARPTPKDMKLWVDAVRFIKRGARGGALQFFTYMELTIWFVLFHVLRPDGSGGRSS</sequence>
<keyword evidence="2" id="KW-1185">Reference proteome</keyword>
<protein>
    <submittedName>
        <fullName evidence="1">Uncharacterized protein</fullName>
    </submittedName>
</protein>
<dbReference type="Proteomes" id="UP000298061">
    <property type="component" value="Unassembled WGS sequence"/>
</dbReference>
<reference evidence="1 2" key="1">
    <citation type="submission" date="2019-02" db="EMBL/GenBank/DDBJ databases">
        <title>Genome sequencing of the rare red list fungi Hericium alpestre (H. flagellum).</title>
        <authorList>
            <person name="Buettner E."/>
            <person name="Kellner H."/>
        </authorList>
    </citation>
    <scope>NUCLEOTIDE SEQUENCE [LARGE SCALE GENOMIC DNA]</scope>
    <source>
        <strain evidence="1 2">DSM 108284</strain>
    </source>
</reference>
<gene>
    <name evidence="1" type="ORF">EWM64_g10927</name>
</gene>
<organism evidence="1 2">
    <name type="scientific">Hericium alpestre</name>
    <dbReference type="NCBI Taxonomy" id="135208"/>
    <lineage>
        <taxon>Eukaryota</taxon>
        <taxon>Fungi</taxon>
        <taxon>Dikarya</taxon>
        <taxon>Basidiomycota</taxon>
        <taxon>Agaricomycotina</taxon>
        <taxon>Agaricomycetes</taxon>
        <taxon>Russulales</taxon>
        <taxon>Hericiaceae</taxon>
        <taxon>Hericium</taxon>
    </lineage>
</organism>
<proteinExistence type="predicted"/>
<name>A0A4Y9ZE80_9AGAM</name>
<dbReference type="EMBL" id="SFCI01003329">
    <property type="protein sequence ID" value="TFY73085.1"/>
    <property type="molecule type" value="Genomic_DNA"/>
</dbReference>
<dbReference type="AlphaFoldDB" id="A0A4Y9ZE80"/>
<accession>A0A4Y9ZE80</accession>
<comment type="caution">
    <text evidence="1">The sequence shown here is derived from an EMBL/GenBank/DDBJ whole genome shotgun (WGS) entry which is preliminary data.</text>
</comment>
<dbReference type="STRING" id="135208.A0A4Y9ZE80"/>